<dbReference type="FunFam" id="3.40.50.1260:FF:000003">
    <property type="entry name" value="Phosphoglycerate kinase"/>
    <property type="match status" value="1"/>
</dbReference>
<comment type="function">
    <text evidence="15">Catalyzes one of the two ATP producing reactions in the glycolytic pathway via the reversible conversion of 1,3-diphosphoglycerate to 3-phosphoglycerate. Both L- and D- forms of purine and pyrimidine nucleotides can be used as substrates, but the activity is much lower on pyrimidines. Negatively regulates the biosynthesis of acetyl-CoA from pyruvate in the mitochondrion.</text>
</comment>
<evidence type="ECO:0000256" key="14">
    <source>
        <dbReference type="ARBA" id="ARBA00023152"/>
    </source>
</evidence>
<evidence type="ECO:0000256" key="13">
    <source>
        <dbReference type="ARBA" id="ARBA00022842"/>
    </source>
</evidence>
<evidence type="ECO:0000256" key="1">
    <source>
        <dbReference type="ARBA" id="ARBA00000642"/>
    </source>
</evidence>
<comment type="catalytic activity">
    <reaction evidence="1 18">
        <text>(2R)-3-phosphoglycerate + ATP = (2R)-3-phospho-glyceroyl phosphate + ADP</text>
        <dbReference type="Rhea" id="RHEA:14801"/>
        <dbReference type="ChEBI" id="CHEBI:30616"/>
        <dbReference type="ChEBI" id="CHEBI:57604"/>
        <dbReference type="ChEBI" id="CHEBI:58272"/>
        <dbReference type="ChEBI" id="CHEBI:456216"/>
        <dbReference type="EC" id="2.7.2.3"/>
    </reaction>
</comment>
<feature type="binding site" evidence="16">
    <location>
        <position position="170"/>
    </location>
    <ligand>
        <name>(2R)-3-phosphoglycerate</name>
        <dbReference type="ChEBI" id="CHEBI:58272"/>
    </ligand>
</feature>
<evidence type="ECO:0000313" key="20">
    <source>
        <dbReference type="EMBL" id="PWN20337.1"/>
    </source>
</evidence>
<evidence type="ECO:0000256" key="8">
    <source>
        <dbReference type="ARBA" id="ARBA00022679"/>
    </source>
</evidence>
<dbReference type="InterPro" id="IPR015824">
    <property type="entry name" value="Phosphoglycerate_kinase_N"/>
</dbReference>
<feature type="binding site" evidence="17">
    <location>
        <position position="312"/>
    </location>
    <ligand>
        <name>ATP</name>
        <dbReference type="ChEBI" id="CHEBI:30616"/>
    </ligand>
</feature>
<dbReference type="CDD" id="cd00318">
    <property type="entry name" value="Phosphoglycerate_kinase"/>
    <property type="match status" value="1"/>
</dbReference>
<evidence type="ECO:0000313" key="21">
    <source>
        <dbReference type="Proteomes" id="UP000245942"/>
    </source>
</evidence>
<evidence type="ECO:0000256" key="11">
    <source>
        <dbReference type="ARBA" id="ARBA00022777"/>
    </source>
</evidence>
<evidence type="ECO:0000256" key="3">
    <source>
        <dbReference type="ARBA" id="ARBA00004838"/>
    </source>
</evidence>
<evidence type="ECO:0000256" key="12">
    <source>
        <dbReference type="ARBA" id="ARBA00022840"/>
    </source>
</evidence>
<evidence type="ECO:0000256" key="5">
    <source>
        <dbReference type="ARBA" id="ARBA00011245"/>
    </source>
</evidence>
<dbReference type="Gene3D" id="3.40.50.1260">
    <property type="entry name" value="Phosphoglycerate kinase, N-terminal domain"/>
    <property type="match status" value="3"/>
</dbReference>
<keyword evidence="21" id="KW-1185">Reference proteome</keyword>
<dbReference type="GO" id="GO:0005829">
    <property type="term" value="C:cytosol"/>
    <property type="evidence" value="ECO:0007669"/>
    <property type="project" value="TreeGrafter"/>
</dbReference>
<feature type="binding site" evidence="16">
    <location>
        <begin position="24"/>
        <end position="26"/>
    </location>
    <ligand>
        <name>substrate</name>
    </ligand>
</feature>
<comment type="cofactor">
    <cofactor evidence="2">
        <name>Mg(2+)</name>
        <dbReference type="ChEBI" id="CHEBI:18420"/>
    </cofactor>
</comment>
<evidence type="ECO:0000256" key="6">
    <source>
        <dbReference type="ARBA" id="ARBA00013061"/>
    </source>
</evidence>
<sequence length="417" mass="44487">MSLSNKLSITDVDLKGKKVLIRVDFNVPMDGDKVTNPQRIQAAIPTIKYAIEQQAKAVILMSHLGRPDGKPVAKYSLKPVTAKVSELLGKDVKFLPDCVGSETEKAVAGASDGEIFLLENLRYHIEEEGKGTNEKGEKVKADKSAVEAFRASLTKLADVYINDAFGTAHRAHSSMVGVQLQERASGFLMKKELEFFARALENPDRPFLSILGGAKVSDKIQLIENVLDKVNILIICGGMAFTFKKTLENVNIGNSLFDDAGAKKVAELVEKAKKNNVELVLPVDYVTADKFDKAAQVGEATDESGIPDGWMGLDAGPKSRKLFADAIGKAKLILWNGPAGVFEFENFAGGSKAMLDACLEAEKKGATVIVGGGDTATVVANYGAEDGISHCSTGGGASVELLEGKELPGVTALSEKK</sequence>
<dbReference type="PIRSF" id="PIRSF000724">
    <property type="entry name" value="Pgk"/>
    <property type="match status" value="1"/>
</dbReference>
<dbReference type="FunFam" id="3.40.50.1260:FF:000019">
    <property type="entry name" value="Phosphoglycerate kinase 1"/>
    <property type="match status" value="1"/>
</dbReference>
<dbReference type="RefSeq" id="XP_025347497.1">
    <property type="nucleotide sequence ID" value="XM_025492625.1"/>
</dbReference>
<comment type="subunit">
    <text evidence="5 19">Monomer.</text>
</comment>
<evidence type="ECO:0000256" key="19">
    <source>
        <dbReference type="RuleBase" id="RU000696"/>
    </source>
</evidence>
<reference evidence="20 21" key="1">
    <citation type="journal article" date="2018" name="Mol. Biol. Evol.">
        <title>Broad Genomic Sampling Reveals a Smut Pathogenic Ancestry of the Fungal Clade Ustilaginomycotina.</title>
        <authorList>
            <person name="Kijpornyongpan T."/>
            <person name="Mondo S.J."/>
            <person name="Barry K."/>
            <person name="Sandor L."/>
            <person name="Lee J."/>
            <person name="Lipzen A."/>
            <person name="Pangilinan J."/>
            <person name="LaButti K."/>
            <person name="Hainaut M."/>
            <person name="Henrissat B."/>
            <person name="Grigoriev I.V."/>
            <person name="Spatafora J.W."/>
            <person name="Aime M.C."/>
        </authorList>
    </citation>
    <scope>NUCLEOTIDE SEQUENCE [LARGE SCALE GENOMIC DNA]</scope>
    <source>
        <strain evidence="20 21">MCA 4718</strain>
    </source>
</reference>
<dbReference type="GO" id="GO:0006094">
    <property type="term" value="P:gluconeogenesis"/>
    <property type="evidence" value="ECO:0007669"/>
    <property type="project" value="TreeGrafter"/>
</dbReference>
<keyword evidence="10" id="KW-0547">Nucleotide-binding</keyword>
<dbReference type="PROSITE" id="PS00111">
    <property type="entry name" value="PGLYCERATE_KINASE"/>
    <property type="match status" value="1"/>
</dbReference>
<dbReference type="InterPro" id="IPR001576">
    <property type="entry name" value="Phosphoglycerate_kinase"/>
</dbReference>
<gene>
    <name evidence="20" type="ORF">BCV69DRAFT_283211</name>
</gene>
<evidence type="ECO:0000256" key="7">
    <source>
        <dbReference type="ARBA" id="ARBA00016471"/>
    </source>
</evidence>
<dbReference type="OrthoDB" id="275353at2759"/>
<dbReference type="PANTHER" id="PTHR11406">
    <property type="entry name" value="PHOSPHOGLYCERATE KINASE"/>
    <property type="match status" value="1"/>
</dbReference>
<dbReference type="GO" id="GO:0043531">
    <property type="term" value="F:ADP binding"/>
    <property type="evidence" value="ECO:0007669"/>
    <property type="project" value="TreeGrafter"/>
</dbReference>
<evidence type="ECO:0000256" key="4">
    <source>
        <dbReference type="ARBA" id="ARBA00008982"/>
    </source>
</evidence>
<feature type="binding site" evidence="17">
    <location>
        <position position="343"/>
    </location>
    <ligand>
        <name>ATP</name>
        <dbReference type="ChEBI" id="CHEBI:30616"/>
    </ligand>
</feature>
<evidence type="ECO:0000256" key="16">
    <source>
        <dbReference type="PIRSR" id="PIRSR000724-1"/>
    </source>
</evidence>
<dbReference type="GeneID" id="37014359"/>
<dbReference type="GO" id="GO:0004618">
    <property type="term" value="F:phosphoglycerate kinase activity"/>
    <property type="evidence" value="ECO:0007669"/>
    <property type="project" value="UniProtKB-EC"/>
</dbReference>
<feature type="binding site" evidence="17">
    <location>
        <position position="219"/>
    </location>
    <ligand>
        <name>ATP</name>
        <dbReference type="ChEBI" id="CHEBI:30616"/>
    </ligand>
</feature>
<evidence type="ECO:0000256" key="18">
    <source>
        <dbReference type="RuleBase" id="RU000532"/>
    </source>
</evidence>
<evidence type="ECO:0000256" key="10">
    <source>
        <dbReference type="ARBA" id="ARBA00022741"/>
    </source>
</evidence>
<keyword evidence="8 18" id="KW-0808">Transferase</keyword>
<comment type="similarity">
    <text evidence="4 18">Belongs to the phosphoglycerate kinase family.</text>
</comment>
<accession>A0A316U508</accession>
<dbReference type="EC" id="2.7.2.3" evidence="6 18"/>
<evidence type="ECO:0000256" key="2">
    <source>
        <dbReference type="ARBA" id="ARBA00001946"/>
    </source>
</evidence>
<comment type="pathway">
    <text evidence="3">Carbohydrate degradation; glycolysis; pyruvate from D-glyceraldehyde 3-phosphate: step 2/5.</text>
</comment>
<dbReference type="PRINTS" id="PR00477">
    <property type="entry name" value="PHGLYCKINASE"/>
</dbReference>
<dbReference type="GO" id="GO:0046872">
    <property type="term" value="F:metal ion binding"/>
    <property type="evidence" value="ECO:0007669"/>
    <property type="project" value="UniProtKB-KW"/>
</dbReference>
<evidence type="ECO:0000256" key="15">
    <source>
        <dbReference type="ARBA" id="ARBA00049965"/>
    </source>
</evidence>
<dbReference type="PANTHER" id="PTHR11406:SF0">
    <property type="entry name" value="PHOSPHOGLYCERATE KINASE"/>
    <property type="match status" value="1"/>
</dbReference>
<protein>
    <recommendedName>
        <fullName evidence="7 18">Phosphoglycerate kinase</fullName>
        <ecNumber evidence="6 18">2.7.2.3</ecNumber>
    </recommendedName>
</protein>
<name>A0A316U508_9BASI</name>
<dbReference type="HAMAP" id="MF_00145">
    <property type="entry name" value="Phosphoglyc_kinase"/>
    <property type="match status" value="1"/>
</dbReference>
<dbReference type="GO" id="GO:0006096">
    <property type="term" value="P:glycolytic process"/>
    <property type="evidence" value="ECO:0007669"/>
    <property type="project" value="UniProtKB-KW"/>
</dbReference>
<keyword evidence="13" id="KW-0460">Magnesium</keyword>
<dbReference type="InterPro" id="IPR036043">
    <property type="entry name" value="Phosphoglycerate_kinase_sf"/>
</dbReference>
<keyword evidence="9" id="KW-0479">Metal-binding</keyword>
<dbReference type="Proteomes" id="UP000245942">
    <property type="component" value="Unassembled WGS sequence"/>
</dbReference>
<keyword evidence="11 18" id="KW-0418">Kinase</keyword>
<dbReference type="InterPro" id="IPR015911">
    <property type="entry name" value="Phosphoglycerate_kinase_CS"/>
</dbReference>
<feature type="binding site" evidence="16">
    <location>
        <position position="39"/>
    </location>
    <ligand>
        <name>(2R)-3-phosphoglycerate</name>
        <dbReference type="ChEBI" id="CHEBI:58272"/>
    </ligand>
</feature>
<dbReference type="SUPFAM" id="SSF53748">
    <property type="entry name" value="Phosphoglycerate kinase"/>
    <property type="match status" value="1"/>
</dbReference>
<organism evidence="20 21">
    <name type="scientific">Pseudomicrostroma glucosiphilum</name>
    <dbReference type="NCBI Taxonomy" id="1684307"/>
    <lineage>
        <taxon>Eukaryota</taxon>
        <taxon>Fungi</taxon>
        <taxon>Dikarya</taxon>
        <taxon>Basidiomycota</taxon>
        <taxon>Ustilaginomycotina</taxon>
        <taxon>Exobasidiomycetes</taxon>
        <taxon>Microstromatales</taxon>
        <taxon>Microstromatales incertae sedis</taxon>
        <taxon>Pseudomicrostroma</taxon>
    </lineage>
</organism>
<feature type="binding site" evidence="17">
    <location>
        <begin position="372"/>
        <end position="375"/>
    </location>
    <ligand>
        <name>ATP</name>
        <dbReference type="ChEBI" id="CHEBI:30616"/>
    </ligand>
</feature>
<dbReference type="Pfam" id="PF00162">
    <property type="entry name" value="PGK"/>
    <property type="match status" value="1"/>
</dbReference>
<keyword evidence="12 17" id="KW-0067">ATP-binding</keyword>
<dbReference type="EMBL" id="KZ819328">
    <property type="protein sequence ID" value="PWN20337.1"/>
    <property type="molecule type" value="Genomic_DNA"/>
</dbReference>
<evidence type="ECO:0000256" key="17">
    <source>
        <dbReference type="PIRSR" id="PIRSR000724-2"/>
    </source>
</evidence>
<proteinExistence type="inferred from homology"/>
<dbReference type="AlphaFoldDB" id="A0A316U508"/>
<feature type="binding site" evidence="16">
    <location>
        <position position="122"/>
    </location>
    <ligand>
        <name>(2R)-3-phosphoglycerate</name>
        <dbReference type="ChEBI" id="CHEBI:58272"/>
    </ligand>
</feature>
<dbReference type="STRING" id="1684307.A0A316U508"/>
<feature type="binding site" evidence="16">
    <location>
        <begin position="63"/>
        <end position="66"/>
    </location>
    <ligand>
        <name>substrate</name>
    </ligand>
</feature>
<evidence type="ECO:0000256" key="9">
    <source>
        <dbReference type="ARBA" id="ARBA00022723"/>
    </source>
</evidence>
<dbReference type="GO" id="GO:0005524">
    <property type="term" value="F:ATP binding"/>
    <property type="evidence" value="ECO:0007669"/>
    <property type="project" value="UniProtKB-KW"/>
</dbReference>
<keyword evidence="14" id="KW-0324">Glycolysis</keyword>